<keyword evidence="3" id="KW-0050">Antiport</keyword>
<keyword evidence="2" id="KW-0813">Transport</keyword>
<feature type="transmembrane region" description="Helical" evidence="9">
    <location>
        <begin position="67"/>
        <end position="89"/>
    </location>
</feature>
<organism evidence="11 12">
    <name type="scientific">Cytobacillus oceanisediminis</name>
    <dbReference type="NCBI Taxonomy" id="665099"/>
    <lineage>
        <taxon>Bacteria</taxon>
        <taxon>Bacillati</taxon>
        <taxon>Bacillota</taxon>
        <taxon>Bacilli</taxon>
        <taxon>Bacillales</taxon>
        <taxon>Bacillaceae</taxon>
        <taxon>Cytobacillus</taxon>
    </lineage>
</organism>
<feature type="transmembrane region" description="Helical" evidence="9">
    <location>
        <begin position="314"/>
        <end position="340"/>
    </location>
</feature>
<protein>
    <submittedName>
        <fullName evidence="11">Transporter (NhaC family)</fullName>
    </submittedName>
</protein>
<dbReference type="GO" id="GO:0005886">
    <property type="term" value="C:plasma membrane"/>
    <property type="evidence" value="ECO:0007669"/>
    <property type="project" value="UniProtKB-SubCell"/>
</dbReference>
<dbReference type="InterPro" id="IPR018461">
    <property type="entry name" value="Na/H_Antiport_NhaC-like_C"/>
</dbReference>
<feature type="transmembrane region" description="Helical" evidence="9">
    <location>
        <begin position="258"/>
        <end position="276"/>
    </location>
</feature>
<feature type="transmembrane region" description="Helical" evidence="9">
    <location>
        <begin position="37"/>
        <end position="55"/>
    </location>
</feature>
<dbReference type="InterPro" id="IPR052180">
    <property type="entry name" value="NhaC_Na-H+_Antiporter"/>
</dbReference>
<dbReference type="AlphaFoldDB" id="A0A2V2ZZ24"/>
<proteinExistence type="inferred from homology"/>
<dbReference type="GO" id="GO:0015297">
    <property type="term" value="F:antiporter activity"/>
    <property type="evidence" value="ECO:0007669"/>
    <property type="project" value="UniProtKB-KW"/>
</dbReference>
<feature type="transmembrane region" description="Helical" evidence="9">
    <location>
        <begin position="12"/>
        <end position="31"/>
    </location>
</feature>
<evidence type="ECO:0000313" key="11">
    <source>
        <dbReference type="EMBL" id="PWW29694.1"/>
    </source>
</evidence>
<feature type="transmembrane region" description="Helical" evidence="9">
    <location>
        <begin position="193"/>
        <end position="210"/>
    </location>
</feature>
<evidence type="ECO:0000313" key="12">
    <source>
        <dbReference type="Proteomes" id="UP000247150"/>
    </source>
</evidence>
<dbReference type="Pfam" id="PF03553">
    <property type="entry name" value="Na_H_antiporter"/>
    <property type="match status" value="1"/>
</dbReference>
<keyword evidence="7 9" id="KW-0472">Membrane</keyword>
<feature type="transmembrane region" description="Helical" evidence="9">
    <location>
        <begin position="352"/>
        <end position="373"/>
    </location>
</feature>
<dbReference type="EMBL" id="QGTW01000004">
    <property type="protein sequence ID" value="PWW29694.1"/>
    <property type="molecule type" value="Genomic_DNA"/>
</dbReference>
<reference evidence="11 12" key="1">
    <citation type="submission" date="2018-05" db="EMBL/GenBank/DDBJ databases">
        <title>Freshwater and sediment microbial communities from various areas in North America, analyzing microbe dynamics in response to fracking.</title>
        <authorList>
            <person name="Lamendella R."/>
        </authorList>
    </citation>
    <scope>NUCLEOTIDE SEQUENCE [LARGE SCALE GENOMIC DNA]</scope>
    <source>
        <strain evidence="11 12">15_TX</strain>
    </source>
</reference>
<evidence type="ECO:0000256" key="4">
    <source>
        <dbReference type="ARBA" id="ARBA00022475"/>
    </source>
</evidence>
<feature type="transmembrane region" description="Helical" evidence="9">
    <location>
        <begin position="235"/>
        <end position="253"/>
    </location>
</feature>
<evidence type="ECO:0000256" key="6">
    <source>
        <dbReference type="ARBA" id="ARBA00022989"/>
    </source>
</evidence>
<feature type="transmembrane region" description="Helical" evidence="9">
    <location>
        <begin position="431"/>
        <end position="456"/>
    </location>
</feature>
<feature type="domain" description="Na+/H+ antiporter NhaC-like C-terminal" evidence="10">
    <location>
        <begin position="161"/>
        <end position="453"/>
    </location>
</feature>
<evidence type="ECO:0000256" key="5">
    <source>
        <dbReference type="ARBA" id="ARBA00022692"/>
    </source>
</evidence>
<evidence type="ECO:0000256" key="2">
    <source>
        <dbReference type="ARBA" id="ARBA00022448"/>
    </source>
</evidence>
<keyword evidence="5 9" id="KW-0812">Transmembrane</keyword>
<dbReference type="PANTHER" id="PTHR33451">
    <property type="entry name" value="MALATE-2H(+)/NA(+)-LACTATE ANTIPORTER"/>
    <property type="match status" value="1"/>
</dbReference>
<evidence type="ECO:0000256" key="3">
    <source>
        <dbReference type="ARBA" id="ARBA00022449"/>
    </source>
</evidence>
<keyword evidence="6 9" id="KW-1133">Transmembrane helix</keyword>
<gene>
    <name evidence="11" type="ORF">DFO73_104337</name>
</gene>
<evidence type="ECO:0000256" key="8">
    <source>
        <dbReference type="ARBA" id="ARBA00038435"/>
    </source>
</evidence>
<dbReference type="InterPro" id="IPR004770">
    <property type="entry name" value="Na/H_antiport_NhaC"/>
</dbReference>
<comment type="subcellular location">
    <subcellularLocation>
        <location evidence="1">Cell membrane</location>
        <topology evidence="1">Multi-pass membrane protein</topology>
    </subcellularLocation>
</comment>
<evidence type="ECO:0000256" key="7">
    <source>
        <dbReference type="ARBA" id="ARBA00023136"/>
    </source>
</evidence>
<feature type="transmembrane region" description="Helical" evidence="9">
    <location>
        <begin position="109"/>
        <end position="129"/>
    </location>
</feature>
<keyword evidence="4" id="KW-1003">Cell membrane</keyword>
<evidence type="ECO:0000256" key="1">
    <source>
        <dbReference type="ARBA" id="ARBA00004651"/>
    </source>
</evidence>
<accession>A0A2V2ZZ24</accession>
<comment type="caution">
    <text evidence="11">The sequence shown here is derived from an EMBL/GenBank/DDBJ whole genome shotgun (WGS) entry which is preliminary data.</text>
</comment>
<sequence length="474" mass="50192">MDTKKKEVSFSLAILPLAAMMAAMAITIIVFEGSPHVPLIFGTLIAAFIAWRVGYGWKDIEEGLYKGIRLVLPAVLILIVVGMIIGSWIGGGVIASMTYFGLKLLSPSYFLVAITIICSVVSLAIGSSWSTMATIGVAGMGIGMSMGIPAPMIAGAVISGSYFGDKMSPLSDTTVLASGLSGSNLFEHIRHMLYTTIPGLIIALGVYWYLGRQFSSATTGTGEIDSVLKTLQEHFLISPFLLLIPVIVIVLVARKVPALPALILGVILGSLASVFIQGSSVGEAVTALQAGFTLESGNEMVDTLLNRGGIDGMMYTLSLILVAAAFGGVLESVGMLEAIVKQILKLVKSDKGLLSSTVLTAFFSNIASADQYLSIVVPSRMYSKAYKDRNLHPKNLSRALEDGGTITSVFVPWNTCGVFIFGTLGVSAFAYAPYAILNFSVPIISIIFSMIGFSVVKLSDINAKRITNEVEDAV</sequence>
<dbReference type="RefSeq" id="WP_258309379.1">
    <property type="nucleotide sequence ID" value="NZ_QGTW01000004.1"/>
</dbReference>
<evidence type="ECO:0000259" key="10">
    <source>
        <dbReference type="Pfam" id="PF03553"/>
    </source>
</evidence>
<dbReference type="Proteomes" id="UP000247150">
    <property type="component" value="Unassembled WGS sequence"/>
</dbReference>
<dbReference type="PANTHER" id="PTHR33451:SF3">
    <property type="entry name" value="MALATE-2H(+)_NA(+)-LACTATE ANTIPORTER"/>
    <property type="match status" value="1"/>
</dbReference>
<name>A0A2V2ZZ24_9BACI</name>
<dbReference type="NCBIfam" id="TIGR00931">
    <property type="entry name" value="antiport_nhaC"/>
    <property type="match status" value="1"/>
</dbReference>
<comment type="similarity">
    <text evidence="8">Belongs to the NhaC Na(+)/H(+) (TC 2.A.35) antiporter family.</text>
</comment>
<feature type="transmembrane region" description="Helical" evidence="9">
    <location>
        <begin position="141"/>
        <end position="163"/>
    </location>
</feature>
<evidence type="ECO:0000256" key="9">
    <source>
        <dbReference type="SAM" id="Phobius"/>
    </source>
</evidence>